<gene>
    <name evidence="4" type="ORF">G6693_02795</name>
    <name evidence="3" type="ORF">G6731_00620</name>
    <name evidence="2" type="ORF">Pas1_06430</name>
</gene>
<evidence type="ECO:0000313" key="5">
    <source>
        <dbReference type="Proteomes" id="UP000248592"/>
    </source>
</evidence>
<reference evidence="5" key="1">
    <citation type="submission" date="2018-06" db="EMBL/GenBank/DDBJ databases">
        <title>Description of a new Polynucleobacter species.</title>
        <authorList>
            <person name="Hahn M.W."/>
        </authorList>
    </citation>
    <scope>NUCLEOTIDE SEQUENCE [LARGE SCALE GENOMIC DNA]</scope>
    <source>
        <strain evidence="5">MG-25-Pas1-D2</strain>
    </source>
</reference>
<organism evidence="2 5">
    <name type="scientific">Polynucleobacter paneuropaeus</name>
    <dbReference type="NCBI Taxonomy" id="2527775"/>
    <lineage>
        <taxon>Bacteria</taxon>
        <taxon>Pseudomonadati</taxon>
        <taxon>Pseudomonadota</taxon>
        <taxon>Betaproteobacteria</taxon>
        <taxon>Burkholderiales</taxon>
        <taxon>Burkholderiaceae</taxon>
        <taxon>Polynucleobacter</taxon>
    </lineage>
</organism>
<proteinExistence type="predicted"/>
<reference evidence="2" key="2">
    <citation type="journal article" date="2019" name="Int. J. Syst. Evol. Microbiol.">
        <title>Polynucleobacter paneuropaeus sp. nov., characterized by six strains isolated from freshwater lakes located along a 3000 km north-south cross-section across Europe.</title>
        <authorList>
            <person name="Hoetzinger M."/>
            <person name="Schmidt J."/>
            <person name="Pitt A."/>
            <person name="Koll U."/>
            <person name="Lang E."/>
            <person name="Hahn M.W."/>
        </authorList>
    </citation>
    <scope>NUCLEOTIDE SEQUENCE</scope>
    <source>
        <strain evidence="2">MG-25-Pas1-D2</strain>
    </source>
</reference>
<dbReference type="SMART" id="SM00670">
    <property type="entry name" value="PINc"/>
    <property type="match status" value="1"/>
</dbReference>
<evidence type="ECO:0000313" key="4">
    <source>
        <dbReference type="EMBL" id="MBT8590852.1"/>
    </source>
</evidence>
<dbReference type="PANTHER" id="PTHR34610:SF3">
    <property type="entry name" value="SSL7007 PROTEIN"/>
    <property type="match status" value="1"/>
</dbReference>
<dbReference type="RefSeq" id="WP_112294808.1">
    <property type="nucleotide sequence ID" value="NZ_CBCSBS010000001.1"/>
</dbReference>
<dbReference type="Proteomes" id="UP000783102">
    <property type="component" value="Unassembled WGS sequence"/>
</dbReference>
<protein>
    <submittedName>
        <fullName evidence="2 3">Toxin-antitoxin system toxin component, PIN family</fullName>
    </submittedName>
</protein>
<dbReference type="InterPro" id="IPR002716">
    <property type="entry name" value="PIN_dom"/>
</dbReference>
<dbReference type="GeneID" id="66831866"/>
<name>A0A2Z4JT69_9BURK</name>
<dbReference type="InterPro" id="IPR029060">
    <property type="entry name" value="PIN-like_dom_sf"/>
</dbReference>
<dbReference type="SUPFAM" id="SSF88723">
    <property type="entry name" value="PIN domain-like"/>
    <property type="match status" value="1"/>
</dbReference>
<dbReference type="EMBL" id="CP030085">
    <property type="protein sequence ID" value="AWW50048.1"/>
    <property type="molecule type" value="Genomic_DNA"/>
</dbReference>
<sequence>MSKPVIFDTNVLLDLFVFNDVKAIHLKAALLDQKIVGYANQQTLDEFSEVISRSVFALDDAVQSAILAQWQGLVQMLEDTQLSKAPWLCQDPDDQVFLDLAYSLKPCILFSKDLELLKIASRAAKEDILITADYTVRT</sequence>
<accession>A0A2Z4JT69</accession>
<evidence type="ECO:0000313" key="2">
    <source>
        <dbReference type="EMBL" id="AWW50048.1"/>
    </source>
</evidence>
<dbReference type="NCBIfam" id="TIGR00305">
    <property type="entry name" value="putative toxin-antitoxin system toxin component, PIN family"/>
    <property type="match status" value="1"/>
</dbReference>
<dbReference type="Proteomes" id="UP000248592">
    <property type="component" value="Chromosome"/>
</dbReference>
<reference evidence="3" key="3">
    <citation type="journal article" date="2021" name="Genome Biol. Evol.">
        <title>Continental-Scale Gene Flow Prevents Allopatric Divergence of Pelagic Freshwater Bacteria.</title>
        <authorList>
            <person name="Hoetzinger M."/>
            <person name="Pitt A."/>
            <person name="Huemer A."/>
            <person name="Hahn M.W."/>
        </authorList>
    </citation>
    <scope>NUCLEOTIDE SEQUENCE</scope>
    <source>
        <strain evidence="4">AP-YLGG-20-G6</strain>
        <strain evidence="3">SM1-W8</strain>
    </source>
</reference>
<evidence type="ECO:0000259" key="1">
    <source>
        <dbReference type="SMART" id="SM00670"/>
    </source>
</evidence>
<feature type="domain" description="PIN" evidence="1">
    <location>
        <begin position="3"/>
        <end position="118"/>
    </location>
</feature>
<dbReference type="Proteomes" id="UP000762271">
    <property type="component" value="Unassembled WGS sequence"/>
</dbReference>
<evidence type="ECO:0000313" key="3">
    <source>
        <dbReference type="EMBL" id="MBT8550464.1"/>
    </source>
</evidence>
<dbReference type="AlphaFoldDB" id="A0A2Z4JT69"/>
<dbReference type="PANTHER" id="PTHR34610">
    <property type="entry name" value="SSL7007 PROTEIN"/>
    <property type="match status" value="1"/>
</dbReference>
<dbReference type="Pfam" id="PF13470">
    <property type="entry name" value="PIN_3"/>
    <property type="match status" value="1"/>
</dbReference>
<dbReference type="EMBL" id="JAANEY010000001">
    <property type="protein sequence ID" value="MBT8550464.1"/>
    <property type="molecule type" value="Genomic_DNA"/>
</dbReference>
<dbReference type="InterPro" id="IPR002850">
    <property type="entry name" value="PIN_toxin-like"/>
</dbReference>
<dbReference type="EMBL" id="JAANGI010000001">
    <property type="protein sequence ID" value="MBT8590852.1"/>
    <property type="molecule type" value="Genomic_DNA"/>
</dbReference>